<comment type="similarity">
    <text evidence="1">Belongs to the STEEP1 family.</text>
</comment>
<feature type="region of interest" description="Disordered" evidence="2">
    <location>
        <begin position="83"/>
        <end position="104"/>
    </location>
</feature>
<accession>A0A2R6XM76</accession>
<organism evidence="4 5">
    <name type="scientific">Marchantia polymorpha</name>
    <name type="common">Common liverwort</name>
    <name type="synonym">Marchantia aquatica</name>
    <dbReference type="NCBI Taxonomy" id="3197"/>
    <lineage>
        <taxon>Eukaryota</taxon>
        <taxon>Viridiplantae</taxon>
        <taxon>Streptophyta</taxon>
        <taxon>Embryophyta</taxon>
        <taxon>Marchantiophyta</taxon>
        <taxon>Marchantiopsida</taxon>
        <taxon>Marchantiidae</taxon>
        <taxon>Marchantiales</taxon>
        <taxon>Marchantiaceae</taxon>
        <taxon>Marchantia</taxon>
    </lineage>
</organism>
<evidence type="ECO:0000256" key="2">
    <source>
        <dbReference type="SAM" id="MobiDB-lite"/>
    </source>
</evidence>
<dbReference type="Pfam" id="PF25809">
    <property type="entry name" value="STEEP1"/>
    <property type="match status" value="1"/>
</dbReference>
<evidence type="ECO:0000313" key="5">
    <source>
        <dbReference type="Proteomes" id="UP000244005"/>
    </source>
</evidence>
<dbReference type="InterPro" id="IPR029704">
    <property type="entry name" value="STEEP-like"/>
</dbReference>
<sequence>MKQGVSNSSKRSTFKDGRWLHTSRTLYVTNVPPSTSNSLVEDLFKDLDGFVAFRRATAAIWRTNSHKFSPTDEGILVSYDKDDNEERGGWSVRKREDEKRKRQETDATRIHYHCSACSHFCLKLVVPLTELPARKTDGSRVVDMAKDLVHLMCAKGGVKLLKREKGTEKQFRYNCELCDLCVGYRPVSYEQETKFMYVLPEALSRRDAEQQQTKATNKEIDLSGDGTEIVEPKTDLAPS</sequence>
<dbReference type="InterPro" id="IPR035979">
    <property type="entry name" value="RBD_domain_sf"/>
</dbReference>
<evidence type="ECO:0000259" key="3">
    <source>
        <dbReference type="Pfam" id="PF25809"/>
    </source>
</evidence>
<feature type="compositionally biased region" description="Basic and acidic residues" evidence="2">
    <location>
        <begin position="230"/>
        <end position="239"/>
    </location>
</feature>
<evidence type="ECO:0000313" key="4">
    <source>
        <dbReference type="EMBL" id="PTQ47200.1"/>
    </source>
</evidence>
<dbReference type="SUPFAM" id="SSF54928">
    <property type="entry name" value="RNA-binding domain, RBD"/>
    <property type="match status" value="1"/>
</dbReference>
<dbReference type="PANTHER" id="PTHR46355:SF1">
    <property type="entry name" value="STING ER EXIT PROTEIN"/>
    <property type="match status" value="1"/>
</dbReference>
<dbReference type="PANTHER" id="PTHR46355">
    <property type="entry name" value="UPF0428 PROTEIN CXORF56"/>
    <property type="match status" value="1"/>
</dbReference>
<dbReference type="InterPro" id="IPR057965">
    <property type="entry name" value="STEEP1_dom"/>
</dbReference>
<protein>
    <recommendedName>
        <fullName evidence="3">STEEP1 domain-containing protein</fullName>
    </recommendedName>
</protein>
<feature type="domain" description="STEEP1" evidence="3">
    <location>
        <begin position="107"/>
        <end position="211"/>
    </location>
</feature>
<dbReference type="AlphaFoldDB" id="A0A2R6XM76"/>
<dbReference type="GO" id="GO:0003676">
    <property type="term" value="F:nucleic acid binding"/>
    <property type="evidence" value="ECO:0007669"/>
    <property type="project" value="InterPro"/>
</dbReference>
<reference evidence="5" key="1">
    <citation type="journal article" date="2017" name="Cell">
        <title>Insights into land plant evolution garnered from the Marchantia polymorpha genome.</title>
        <authorList>
            <person name="Bowman J.L."/>
            <person name="Kohchi T."/>
            <person name="Yamato K.T."/>
            <person name="Jenkins J."/>
            <person name="Shu S."/>
            <person name="Ishizaki K."/>
            <person name="Yamaoka S."/>
            <person name="Nishihama R."/>
            <person name="Nakamura Y."/>
            <person name="Berger F."/>
            <person name="Adam C."/>
            <person name="Aki S.S."/>
            <person name="Althoff F."/>
            <person name="Araki T."/>
            <person name="Arteaga-Vazquez M.A."/>
            <person name="Balasubrmanian S."/>
            <person name="Barry K."/>
            <person name="Bauer D."/>
            <person name="Boehm C.R."/>
            <person name="Briginshaw L."/>
            <person name="Caballero-Perez J."/>
            <person name="Catarino B."/>
            <person name="Chen F."/>
            <person name="Chiyoda S."/>
            <person name="Chovatia M."/>
            <person name="Davies K.M."/>
            <person name="Delmans M."/>
            <person name="Demura T."/>
            <person name="Dierschke T."/>
            <person name="Dolan L."/>
            <person name="Dorantes-Acosta A.E."/>
            <person name="Eklund D.M."/>
            <person name="Florent S.N."/>
            <person name="Flores-Sandoval E."/>
            <person name="Fujiyama A."/>
            <person name="Fukuzawa H."/>
            <person name="Galik B."/>
            <person name="Grimanelli D."/>
            <person name="Grimwood J."/>
            <person name="Grossniklaus U."/>
            <person name="Hamada T."/>
            <person name="Haseloff J."/>
            <person name="Hetherington A.J."/>
            <person name="Higo A."/>
            <person name="Hirakawa Y."/>
            <person name="Hundley H.N."/>
            <person name="Ikeda Y."/>
            <person name="Inoue K."/>
            <person name="Inoue S.I."/>
            <person name="Ishida S."/>
            <person name="Jia Q."/>
            <person name="Kakita M."/>
            <person name="Kanazawa T."/>
            <person name="Kawai Y."/>
            <person name="Kawashima T."/>
            <person name="Kennedy M."/>
            <person name="Kinose K."/>
            <person name="Kinoshita T."/>
            <person name="Kohara Y."/>
            <person name="Koide E."/>
            <person name="Komatsu K."/>
            <person name="Kopischke S."/>
            <person name="Kubo M."/>
            <person name="Kyozuka J."/>
            <person name="Lagercrantz U."/>
            <person name="Lin S.S."/>
            <person name="Lindquist E."/>
            <person name="Lipzen A.M."/>
            <person name="Lu C.W."/>
            <person name="De Luna E."/>
            <person name="Martienssen R.A."/>
            <person name="Minamino N."/>
            <person name="Mizutani M."/>
            <person name="Mizutani M."/>
            <person name="Mochizuki N."/>
            <person name="Monte I."/>
            <person name="Mosher R."/>
            <person name="Nagasaki H."/>
            <person name="Nakagami H."/>
            <person name="Naramoto S."/>
            <person name="Nishitani K."/>
            <person name="Ohtani M."/>
            <person name="Okamoto T."/>
            <person name="Okumura M."/>
            <person name="Phillips J."/>
            <person name="Pollak B."/>
            <person name="Reinders A."/>
            <person name="Rovekamp M."/>
            <person name="Sano R."/>
            <person name="Sawa S."/>
            <person name="Schmid M.W."/>
            <person name="Shirakawa M."/>
            <person name="Solano R."/>
            <person name="Spunde A."/>
            <person name="Suetsugu N."/>
            <person name="Sugano S."/>
            <person name="Sugiyama A."/>
            <person name="Sun R."/>
            <person name="Suzuki Y."/>
            <person name="Takenaka M."/>
            <person name="Takezawa D."/>
            <person name="Tomogane H."/>
            <person name="Tsuzuki M."/>
            <person name="Ueda T."/>
            <person name="Umeda M."/>
            <person name="Ward J.M."/>
            <person name="Watanabe Y."/>
            <person name="Yazaki K."/>
            <person name="Yokoyama R."/>
            <person name="Yoshitake Y."/>
            <person name="Yotsui I."/>
            <person name="Zachgo S."/>
            <person name="Schmutz J."/>
        </authorList>
    </citation>
    <scope>NUCLEOTIDE SEQUENCE [LARGE SCALE GENOMIC DNA]</scope>
    <source>
        <strain evidence="5">Tak-1</strain>
    </source>
</reference>
<evidence type="ECO:0000256" key="1">
    <source>
        <dbReference type="ARBA" id="ARBA00024205"/>
    </source>
</evidence>
<keyword evidence="5" id="KW-1185">Reference proteome</keyword>
<dbReference type="EMBL" id="KZ772681">
    <property type="protein sequence ID" value="PTQ47200.1"/>
    <property type="molecule type" value="Genomic_DNA"/>
</dbReference>
<feature type="region of interest" description="Disordered" evidence="2">
    <location>
        <begin position="207"/>
        <end position="239"/>
    </location>
</feature>
<gene>
    <name evidence="4" type="ORF">MARPO_0009s0244</name>
</gene>
<dbReference type="Proteomes" id="UP000244005">
    <property type="component" value="Unassembled WGS sequence"/>
</dbReference>
<dbReference type="Gramene" id="Mp7g15590.4">
    <property type="protein sequence ID" value="Mp7g15590.4.cds"/>
    <property type="gene ID" value="Mp7g15590"/>
</dbReference>
<proteinExistence type="inferred from homology"/>
<dbReference type="OrthoDB" id="418131at2759"/>
<name>A0A2R6XM76_MARPO</name>